<proteinExistence type="predicted"/>
<dbReference type="EMBL" id="CP050292">
    <property type="protein sequence ID" value="QND72380.1"/>
    <property type="molecule type" value="Genomic_DNA"/>
</dbReference>
<sequence>MGVDVVLHRDVFWLGKQWAVTGYGIQAVSQKHNMKFDIEVSQIWNEDLDALMRDEPWFDAQDFAQAVDRARQRAMESPLTFKPPLSDER</sequence>
<evidence type="ECO:0000313" key="1">
    <source>
        <dbReference type="EMBL" id="QND72380.1"/>
    </source>
</evidence>
<dbReference type="Proteomes" id="UP000515291">
    <property type="component" value="Chromosome"/>
</dbReference>
<protein>
    <submittedName>
        <fullName evidence="1">Uncharacterized protein</fullName>
    </submittedName>
</protein>
<evidence type="ECO:0000313" key="2">
    <source>
        <dbReference type="Proteomes" id="UP000515291"/>
    </source>
</evidence>
<accession>A0A7G6U048</accession>
<reference evidence="2" key="1">
    <citation type="journal article" date="2020" name="Mol. Plant Microbe">
        <title>Rhizobial microsymbionts of the narrowly endemic Oxytropis species growing in Kamchatka are characterized by significant genetic diversity and possess a set of genes that are associated with T3SS and T6SS secretion systems and can affect the development of symbiosis.</title>
        <authorList>
            <person name="Safronova V."/>
            <person name="Guro P."/>
            <person name="Sazanova A."/>
            <person name="Kuznetsova I."/>
            <person name="Belimov A."/>
            <person name="Yakubov V."/>
            <person name="Chirak E."/>
            <person name="Afonin A."/>
            <person name="Gogolev Y."/>
            <person name="Andronov E."/>
            <person name="Tikhonovich I."/>
        </authorList>
    </citation>
    <scope>NUCLEOTIDE SEQUENCE [LARGE SCALE GENOMIC DNA]</scope>
    <source>
        <strain evidence="2">581</strain>
    </source>
</reference>
<dbReference type="KEGG" id="trb:HB776_14940"/>
<organism evidence="1 2">
    <name type="scientific">Tardiphaga robiniae</name>
    <dbReference type="NCBI Taxonomy" id="943830"/>
    <lineage>
        <taxon>Bacteria</taxon>
        <taxon>Pseudomonadati</taxon>
        <taxon>Pseudomonadota</taxon>
        <taxon>Alphaproteobacteria</taxon>
        <taxon>Hyphomicrobiales</taxon>
        <taxon>Nitrobacteraceae</taxon>
        <taxon>Tardiphaga</taxon>
    </lineage>
</organism>
<name>A0A7G6U048_9BRAD</name>
<dbReference type="AlphaFoldDB" id="A0A7G6U048"/>
<gene>
    <name evidence="1" type="ORF">HB776_14940</name>
</gene>